<reference evidence="3" key="1">
    <citation type="submission" date="2023-07" db="EMBL/GenBank/DDBJ databases">
        <title>Novel Mycoplasma species identified in domestic and wild animals.</title>
        <authorList>
            <person name="Volokhov D.V."/>
            <person name="Furtak V.A."/>
            <person name="Zagorodnyaya T.A."/>
        </authorList>
    </citation>
    <scope>NUCLEOTIDE SEQUENCE [LARGE SCALE GENOMIC DNA]</scope>
    <source>
        <strain evidence="3">92-19</strain>
    </source>
</reference>
<dbReference type="Proteomes" id="UP001209076">
    <property type="component" value="Unassembled WGS sequence"/>
</dbReference>
<organism evidence="2 3">
    <name type="scientific">Paracholeplasma vituli</name>
    <dbReference type="NCBI Taxonomy" id="69473"/>
    <lineage>
        <taxon>Bacteria</taxon>
        <taxon>Bacillati</taxon>
        <taxon>Mycoplasmatota</taxon>
        <taxon>Mollicutes</taxon>
        <taxon>Acholeplasmatales</taxon>
        <taxon>Acholeplasmataceae</taxon>
        <taxon>Paracholeplasma</taxon>
    </lineage>
</organism>
<dbReference type="RefSeq" id="WP_262096162.1">
    <property type="nucleotide sequence ID" value="NZ_JAOEGN010000007.1"/>
</dbReference>
<protein>
    <submittedName>
        <fullName evidence="2">Uncharacterized protein</fullName>
    </submittedName>
</protein>
<feature type="transmembrane region" description="Helical" evidence="1">
    <location>
        <begin position="95"/>
        <end position="118"/>
    </location>
</feature>
<keyword evidence="1" id="KW-0472">Membrane</keyword>
<name>A0ABT2PVD3_9MOLU</name>
<evidence type="ECO:0000313" key="3">
    <source>
        <dbReference type="Proteomes" id="UP001209076"/>
    </source>
</evidence>
<evidence type="ECO:0000256" key="1">
    <source>
        <dbReference type="SAM" id="Phobius"/>
    </source>
</evidence>
<dbReference type="EMBL" id="JAOEGN010000007">
    <property type="protein sequence ID" value="MCU0104906.1"/>
    <property type="molecule type" value="Genomic_DNA"/>
</dbReference>
<feature type="transmembrane region" description="Helical" evidence="1">
    <location>
        <begin position="12"/>
        <end position="32"/>
    </location>
</feature>
<sequence>MNKDILKIGAIVVLITGILSILMSIWVFLTYSSSFTNFWYVIRLLINLAVMVFFTIGFFREDKNHILIGYIILSGISVLSGIVNLDNVFKLSQHIWPIIQNLFRLGLSVALLISWIFIKKRSAMYAIIIIQGISILLGLINTPSYTLLIFTQFPVIGLANTVSTVDSILASLLAIGYVMVYHINAEVKKTVSAPTEVKFDDF</sequence>
<feature type="transmembrane region" description="Helical" evidence="1">
    <location>
        <begin position="66"/>
        <end position="83"/>
    </location>
</feature>
<feature type="transmembrane region" description="Helical" evidence="1">
    <location>
        <begin position="156"/>
        <end position="180"/>
    </location>
</feature>
<comment type="caution">
    <text evidence="2">The sequence shown here is derived from an EMBL/GenBank/DDBJ whole genome shotgun (WGS) entry which is preliminary data.</text>
</comment>
<keyword evidence="3" id="KW-1185">Reference proteome</keyword>
<feature type="transmembrane region" description="Helical" evidence="1">
    <location>
        <begin position="38"/>
        <end position="59"/>
    </location>
</feature>
<proteinExistence type="predicted"/>
<keyword evidence="1" id="KW-1133">Transmembrane helix</keyword>
<keyword evidence="1" id="KW-0812">Transmembrane</keyword>
<evidence type="ECO:0000313" key="2">
    <source>
        <dbReference type="EMBL" id="MCU0104906.1"/>
    </source>
</evidence>
<accession>A0ABT2PVD3</accession>
<feature type="transmembrane region" description="Helical" evidence="1">
    <location>
        <begin position="125"/>
        <end position="150"/>
    </location>
</feature>
<gene>
    <name evidence="2" type="ORF">N7603_04475</name>
</gene>